<evidence type="ECO:0000313" key="9">
    <source>
        <dbReference type="Proteomes" id="UP000265100"/>
    </source>
</evidence>
<dbReference type="PANTHER" id="PTHR12702:SF2">
    <property type="entry name" value="EXOCYST COMPLEX COMPONENT 6"/>
    <property type="match status" value="1"/>
</dbReference>
<feature type="domain" description="Exocyst complex subunit EXOC6/Sec15 C-terminal" evidence="6">
    <location>
        <begin position="428"/>
        <end position="776"/>
    </location>
</feature>
<keyword evidence="3 4" id="KW-0268">Exocytosis</keyword>
<evidence type="ECO:0000256" key="3">
    <source>
        <dbReference type="ARBA" id="ARBA00022483"/>
    </source>
</evidence>
<dbReference type="GO" id="GO:0006893">
    <property type="term" value="P:Golgi to plasma membrane transport"/>
    <property type="evidence" value="ECO:0007669"/>
    <property type="project" value="TreeGrafter"/>
</dbReference>
<dbReference type="InterPro" id="IPR007225">
    <property type="entry name" value="EXOC6/Sec15"/>
</dbReference>
<dbReference type="Pfam" id="PF04091">
    <property type="entry name" value="Sec15_C"/>
    <property type="match status" value="1"/>
</dbReference>
<dbReference type="InterPro" id="IPR048359">
    <property type="entry name" value="EXOC6_Sec15_N"/>
</dbReference>
<reference evidence="8" key="1">
    <citation type="submission" date="2018-05" db="EMBL/GenBank/DDBJ databases">
        <authorList>
            <person name="Datahose"/>
        </authorList>
    </citation>
    <scope>NUCLEOTIDE SEQUENCE</scope>
</reference>
<protein>
    <recommendedName>
        <fullName evidence="4">Exocyst complex component</fullName>
    </recommendedName>
</protein>
<dbReference type="InterPro" id="IPR046361">
    <property type="entry name" value="EXOC6/Sec15_C"/>
</dbReference>
<feature type="domain" description="Exocyst complex component EXOC6/Sec15 N-terminal" evidence="7">
    <location>
        <begin position="64"/>
        <end position="233"/>
    </location>
</feature>
<evidence type="ECO:0000256" key="2">
    <source>
        <dbReference type="ARBA" id="ARBA00022448"/>
    </source>
</evidence>
<evidence type="ECO:0000259" key="7">
    <source>
        <dbReference type="Pfam" id="PF20651"/>
    </source>
</evidence>
<evidence type="ECO:0000256" key="4">
    <source>
        <dbReference type="PIRNR" id="PIRNR025007"/>
    </source>
</evidence>
<reference evidence="8" key="2">
    <citation type="submission" date="2025-08" db="UniProtKB">
        <authorList>
            <consortium name="Ensembl"/>
        </authorList>
    </citation>
    <scope>IDENTIFICATION</scope>
</reference>
<dbReference type="GeneTree" id="ENSGT00390000005739"/>
<dbReference type="AlphaFoldDB" id="A0AAX7SVV9"/>
<dbReference type="InterPro" id="IPR042045">
    <property type="entry name" value="EXOC6/Sec15_C_dom1"/>
</dbReference>
<dbReference type="GO" id="GO:0000145">
    <property type="term" value="C:exocyst"/>
    <property type="evidence" value="ECO:0007669"/>
    <property type="project" value="UniProtKB-UniRule"/>
</dbReference>
<dbReference type="Gene3D" id="1.20.58.670">
    <property type="entry name" value="Dsl1p vesicle tethering complex, Tip20p subunit, domain D"/>
    <property type="match status" value="1"/>
</dbReference>
<dbReference type="FunFam" id="1.10.357.30:FF:000001">
    <property type="entry name" value="Exocyst complex component"/>
    <property type="match status" value="1"/>
</dbReference>
<organism evidence="8 9">
    <name type="scientific">Astatotilapia calliptera</name>
    <name type="common">Eastern happy</name>
    <name type="synonym">Chromis callipterus</name>
    <dbReference type="NCBI Taxonomy" id="8154"/>
    <lineage>
        <taxon>Eukaryota</taxon>
        <taxon>Metazoa</taxon>
        <taxon>Chordata</taxon>
        <taxon>Craniata</taxon>
        <taxon>Vertebrata</taxon>
        <taxon>Euteleostomi</taxon>
        <taxon>Actinopterygii</taxon>
        <taxon>Neopterygii</taxon>
        <taxon>Teleostei</taxon>
        <taxon>Neoteleostei</taxon>
        <taxon>Acanthomorphata</taxon>
        <taxon>Ovalentaria</taxon>
        <taxon>Cichlomorphae</taxon>
        <taxon>Cichliformes</taxon>
        <taxon>Cichlidae</taxon>
        <taxon>African cichlids</taxon>
        <taxon>Pseudocrenilabrinae</taxon>
        <taxon>Haplochromini</taxon>
        <taxon>Astatotilapia</taxon>
    </lineage>
</organism>
<dbReference type="FunFam" id="1.20.58.670:FF:000001">
    <property type="entry name" value="Exocyst complex component"/>
    <property type="match status" value="1"/>
</dbReference>
<dbReference type="Pfam" id="PF20651">
    <property type="entry name" value="EXOC6_Sec15_N"/>
    <property type="match status" value="1"/>
</dbReference>
<evidence type="ECO:0000256" key="5">
    <source>
        <dbReference type="SAM" id="MobiDB-lite"/>
    </source>
</evidence>
<accession>A0AAX7SVV9</accession>
<reference evidence="8" key="3">
    <citation type="submission" date="2025-09" db="UniProtKB">
        <authorList>
            <consortium name="Ensembl"/>
        </authorList>
    </citation>
    <scope>IDENTIFICATION</scope>
</reference>
<dbReference type="Gene3D" id="1.10.357.30">
    <property type="entry name" value="Exocyst complex subunit Sec15 C-terminal domain, N-terminal subdomain"/>
    <property type="match status" value="1"/>
</dbReference>
<keyword evidence="2 4" id="KW-0813">Transport</keyword>
<dbReference type="Ensembl" id="ENSACLT00000070745.1">
    <property type="protein sequence ID" value="ENSACLP00000048592.1"/>
    <property type="gene ID" value="ENSACLG00000000855.2"/>
</dbReference>
<proteinExistence type="inferred from homology"/>
<dbReference type="Proteomes" id="UP000265100">
    <property type="component" value="Chromosome 8"/>
</dbReference>
<evidence type="ECO:0000313" key="8">
    <source>
        <dbReference type="Ensembl" id="ENSACLP00000048592.1"/>
    </source>
</evidence>
<comment type="similarity">
    <text evidence="1 4">Belongs to the SEC15 family.</text>
</comment>
<dbReference type="PANTHER" id="PTHR12702">
    <property type="entry name" value="SEC15"/>
    <property type="match status" value="1"/>
</dbReference>
<dbReference type="GO" id="GO:0005886">
    <property type="term" value="C:plasma membrane"/>
    <property type="evidence" value="ECO:0007669"/>
    <property type="project" value="UniProtKB-ARBA"/>
</dbReference>
<sequence>MASDRIYAALPEPPRQSQAESKEEEKKAFGNIFAELESVDLPLGTTLRSIYDDQPNAHKRFMEKLDARIRNHDREIEKMCNFHHQGFVDAITELLKVRADAEKLMGQVTDTNRRLQDAGREVTAQTEEVIRCRVQQRNMATTVEKLQLCIPVLEMYSKLKEQLESKRYYAALKTMEQLEKVYIPRVSQYRFCQIMAENLPRLREEIKDISMSDLKDFLESIRKHSDKVGETAMRQAQQHRTFNSAVAKQASMGHYIKPVYSLNERTHAHTPNGLLMDDDTGDDEADEEILTAQDLVDFSPVYRCLHIYTVLGDRETFENYYRKQRKKQARLVLQPQANMHETVEGYRRYFNQIVGFFVVEDHILHATQGLVTRAYTDELWNMALSKIIAVLRTHSSYCDDPDLVLELKNLIVIFADTLQGFGFPVNRLFDLLFEVRDQYNETLLKKWALVFREIFELDNYSPIPVETEEEYKLVVSRFPFHDAEIEKQDFPKKLPMSQSVPQIYTQVKEFIYASLKFSESLHRSSTEIDDMLRKSTNLLLTRTLSSCLQNLIKKPHIGLTELVQIIINTTHLEQACRYLEEFITNITNVSPETVHTTRLYGLSTFKDARHAAEGEIYTKLNQKIDEFIQLADYEWGMAESDGRASGYLMDLINFLRSTFQVFTHLPGKVAQTACMSACKHLSTSLMQMLLDTELKQISMGAIQQFNLDVIQCELFASSEPVPGFQGDTLQLAFIDLRQLLDLFMVWDWSTYLADYGQPTSKYLRVNPATALALLEKMKDTSKKNNIFSQFRKNDRDKQKLIETVVKQLRSLVNGMSS</sequence>
<evidence type="ECO:0000256" key="1">
    <source>
        <dbReference type="ARBA" id="ARBA00007944"/>
    </source>
</evidence>
<dbReference type="GO" id="GO:0006886">
    <property type="term" value="P:intracellular protein transport"/>
    <property type="evidence" value="ECO:0007669"/>
    <property type="project" value="InterPro"/>
</dbReference>
<gene>
    <name evidence="8" type="primary">EXOC6</name>
</gene>
<dbReference type="PIRSF" id="PIRSF025007">
    <property type="entry name" value="Sec15"/>
    <property type="match status" value="1"/>
</dbReference>
<feature type="region of interest" description="Disordered" evidence="5">
    <location>
        <begin position="1"/>
        <end position="26"/>
    </location>
</feature>
<evidence type="ECO:0000259" key="6">
    <source>
        <dbReference type="Pfam" id="PF04091"/>
    </source>
</evidence>
<dbReference type="InterPro" id="IPR042044">
    <property type="entry name" value="EXOC6PINT-1/Sec15/Tip20_C_dom2"/>
</dbReference>
<dbReference type="GO" id="GO:0090522">
    <property type="term" value="P:vesicle tethering involved in exocytosis"/>
    <property type="evidence" value="ECO:0007669"/>
    <property type="project" value="UniProtKB-UniRule"/>
</dbReference>
<name>A0AAX7SVV9_ASTCA</name>
<comment type="function">
    <text evidence="4">Component of the exocyst complex involved in the docking of exocytic vesicles with fusion sites on the plasma membrane.</text>
</comment>
<keyword evidence="9" id="KW-1185">Reference proteome</keyword>